<organism evidence="1 2">
    <name type="scientific">Phragmitibacter flavus</name>
    <dbReference type="NCBI Taxonomy" id="2576071"/>
    <lineage>
        <taxon>Bacteria</taxon>
        <taxon>Pseudomonadati</taxon>
        <taxon>Verrucomicrobiota</taxon>
        <taxon>Verrucomicrobiia</taxon>
        <taxon>Verrucomicrobiales</taxon>
        <taxon>Verrucomicrobiaceae</taxon>
        <taxon>Phragmitibacter</taxon>
    </lineage>
</organism>
<gene>
    <name evidence="1" type="ORF">FEM03_08090</name>
</gene>
<keyword evidence="2" id="KW-1185">Reference proteome</keyword>
<reference evidence="1 2" key="1">
    <citation type="submission" date="2019-05" db="EMBL/GenBank/DDBJ databases">
        <title>Verrucobacter flavum gen. nov., sp. nov. a new member of the family Verrucomicrobiaceae.</title>
        <authorList>
            <person name="Szuroczki S."/>
            <person name="Abbaszade G."/>
            <person name="Szabo A."/>
            <person name="Felfoldi T."/>
            <person name="Schumann P."/>
            <person name="Boka K."/>
            <person name="Keki Z."/>
            <person name="Toumi M."/>
            <person name="Toth E."/>
        </authorList>
    </citation>
    <scope>NUCLEOTIDE SEQUENCE [LARGE SCALE GENOMIC DNA]</scope>
    <source>
        <strain evidence="1 2">MG-N-17</strain>
    </source>
</reference>
<dbReference type="AlphaFoldDB" id="A0A5R8KGP0"/>
<comment type="caution">
    <text evidence="1">The sequence shown here is derived from an EMBL/GenBank/DDBJ whole genome shotgun (WGS) entry which is preliminary data.</text>
</comment>
<accession>A0A5R8KGP0</accession>
<sequence>MNLLLSLSDAELMETADLTDAEYDELESQLALRAACLGWTGNPMRQPVETVAAIVRNIIRKRLL</sequence>
<dbReference type="Proteomes" id="UP000306196">
    <property type="component" value="Unassembled WGS sequence"/>
</dbReference>
<name>A0A5R8KGP0_9BACT</name>
<evidence type="ECO:0000313" key="1">
    <source>
        <dbReference type="EMBL" id="TLD71476.1"/>
    </source>
</evidence>
<dbReference type="EMBL" id="VAUV01000005">
    <property type="protein sequence ID" value="TLD71476.1"/>
    <property type="molecule type" value="Genomic_DNA"/>
</dbReference>
<dbReference type="OrthoDB" id="9912106at2"/>
<protein>
    <submittedName>
        <fullName evidence="1">Uncharacterized protein</fullName>
    </submittedName>
</protein>
<dbReference type="RefSeq" id="WP_138085688.1">
    <property type="nucleotide sequence ID" value="NZ_VAUV01000005.1"/>
</dbReference>
<proteinExistence type="predicted"/>
<evidence type="ECO:0000313" key="2">
    <source>
        <dbReference type="Proteomes" id="UP000306196"/>
    </source>
</evidence>